<sequence length="169" mass="19722">MSQRKPKATTRRVKNKARSQSVTNEQRAEIREAFDLFDTDNSGTIDAKELKVAMRALGFETKKEDIERMIADVDKNNSGSIDFEEFVYMMTDKMGERESREEIMKAFRLFDLGETGRISFKNLKRMAKELGENISDEDLHEMIYEADQDGDHEVNAEEFLRMMKKTNIF</sequence>
<name>A0ACC2CBH7_DIPCM</name>
<evidence type="ECO:0000313" key="2">
    <source>
        <dbReference type="Proteomes" id="UP001162992"/>
    </source>
</evidence>
<dbReference type="Proteomes" id="UP001162992">
    <property type="component" value="Chromosome 11"/>
</dbReference>
<evidence type="ECO:0000313" key="1">
    <source>
        <dbReference type="EMBL" id="KAJ7539414.1"/>
    </source>
</evidence>
<protein>
    <submittedName>
        <fullName evidence="1">Uncharacterized protein</fullName>
    </submittedName>
</protein>
<keyword evidence="2" id="KW-1185">Reference proteome</keyword>
<comment type="caution">
    <text evidence="1">The sequence shown here is derived from an EMBL/GenBank/DDBJ whole genome shotgun (WGS) entry which is preliminary data.</text>
</comment>
<dbReference type="EMBL" id="CM055102">
    <property type="protein sequence ID" value="KAJ7539414.1"/>
    <property type="molecule type" value="Genomic_DNA"/>
</dbReference>
<organism evidence="1 2">
    <name type="scientific">Diphasiastrum complanatum</name>
    <name type="common">Issler's clubmoss</name>
    <name type="synonym">Lycopodium complanatum</name>
    <dbReference type="NCBI Taxonomy" id="34168"/>
    <lineage>
        <taxon>Eukaryota</taxon>
        <taxon>Viridiplantae</taxon>
        <taxon>Streptophyta</taxon>
        <taxon>Embryophyta</taxon>
        <taxon>Tracheophyta</taxon>
        <taxon>Lycopodiopsida</taxon>
        <taxon>Lycopodiales</taxon>
        <taxon>Lycopodiaceae</taxon>
        <taxon>Lycopodioideae</taxon>
        <taxon>Diphasiastrum</taxon>
    </lineage>
</organism>
<proteinExistence type="predicted"/>
<accession>A0ACC2CBH7</accession>
<gene>
    <name evidence="1" type="ORF">O6H91_11G091500</name>
</gene>
<reference evidence="2" key="1">
    <citation type="journal article" date="2024" name="Proc. Natl. Acad. Sci. U.S.A.">
        <title>Extraordinary preservation of gene collinearity over three hundred million years revealed in homosporous lycophytes.</title>
        <authorList>
            <person name="Li C."/>
            <person name="Wickell D."/>
            <person name="Kuo L.Y."/>
            <person name="Chen X."/>
            <person name="Nie B."/>
            <person name="Liao X."/>
            <person name="Peng D."/>
            <person name="Ji J."/>
            <person name="Jenkins J."/>
            <person name="Williams M."/>
            <person name="Shu S."/>
            <person name="Plott C."/>
            <person name="Barry K."/>
            <person name="Rajasekar S."/>
            <person name="Grimwood J."/>
            <person name="Han X."/>
            <person name="Sun S."/>
            <person name="Hou Z."/>
            <person name="He W."/>
            <person name="Dai G."/>
            <person name="Sun C."/>
            <person name="Schmutz J."/>
            <person name="Leebens-Mack J.H."/>
            <person name="Li F.W."/>
            <person name="Wang L."/>
        </authorList>
    </citation>
    <scope>NUCLEOTIDE SEQUENCE [LARGE SCALE GENOMIC DNA]</scope>
    <source>
        <strain evidence="2">cv. PW_Plant_1</strain>
    </source>
</reference>